<keyword evidence="2" id="KW-1185">Reference proteome</keyword>
<comment type="caution">
    <text evidence="1">The sequence shown here is derived from an EMBL/GenBank/DDBJ whole genome shotgun (WGS) entry which is preliminary data.</text>
</comment>
<gene>
    <name evidence="1" type="ORF">PR048_032775</name>
</gene>
<sequence length="73" mass="8369">MAKVGHMNWIYGLRSEDLLGLLEDLEVQVEETSTVLQLRRIAKIVQLSLCPKVELLKAIAVCMIMFSRFCMRS</sequence>
<name>A0ABQ9G3X3_9NEOP</name>
<evidence type="ECO:0000313" key="2">
    <source>
        <dbReference type="Proteomes" id="UP001159363"/>
    </source>
</evidence>
<reference evidence="1 2" key="1">
    <citation type="submission" date="2023-02" db="EMBL/GenBank/DDBJ databases">
        <title>LHISI_Scaffold_Assembly.</title>
        <authorList>
            <person name="Stuart O.P."/>
            <person name="Cleave R."/>
            <person name="Magrath M.J.L."/>
            <person name="Mikheyev A.S."/>
        </authorList>
    </citation>
    <scope>NUCLEOTIDE SEQUENCE [LARGE SCALE GENOMIC DNA]</scope>
    <source>
        <strain evidence="1">Daus_M_001</strain>
        <tissue evidence="1">Leg muscle</tissue>
    </source>
</reference>
<protein>
    <submittedName>
        <fullName evidence="1">Uncharacterized protein</fullName>
    </submittedName>
</protein>
<organism evidence="1 2">
    <name type="scientific">Dryococelus australis</name>
    <dbReference type="NCBI Taxonomy" id="614101"/>
    <lineage>
        <taxon>Eukaryota</taxon>
        <taxon>Metazoa</taxon>
        <taxon>Ecdysozoa</taxon>
        <taxon>Arthropoda</taxon>
        <taxon>Hexapoda</taxon>
        <taxon>Insecta</taxon>
        <taxon>Pterygota</taxon>
        <taxon>Neoptera</taxon>
        <taxon>Polyneoptera</taxon>
        <taxon>Phasmatodea</taxon>
        <taxon>Verophasmatodea</taxon>
        <taxon>Anareolatae</taxon>
        <taxon>Phasmatidae</taxon>
        <taxon>Eurycanthinae</taxon>
        <taxon>Dryococelus</taxon>
    </lineage>
</organism>
<evidence type="ECO:0000313" key="1">
    <source>
        <dbReference type="EMBL" id="KAJ8866913.1"/>
    </source>
</evidence>
<dbReference type="EMBL" id="JARBHB010000016">
    <property type="protein sequence ID" value="KAJ8866913.1"/>
    <property type="molecule type" value="Genomic_DNA"/>
</dbReference>
<proteinExistence type="predicted"/>
<dbReference type="Proteomes" id="UP001159363">
    <property type="component" value="Chromosome 15"/>
</dbReference>
<accession>A0ABQ9G3X3</accession>